<dbReference type="GO" id="GO:0000287">
    <property type="term" value="F:magnesium ion binding"/>
    <property type="evidence" value="ECO:0007669"/>
    <property type="project" value="UniProtKB-UniRule"/>
</dbReference>
<evidence type="ECO:0000256" key="5">
    <source>
        <dbReference type="ARBA" id="ARBA00022842"/>
    </source>
</evidence>
<organism evidence="8 9">
    <name type="scientific">Sphaerisporangium album</name>
    <dbReference type="NCBI Taxonomy" id="509200"/>
    <lineage>
        <taxon>Bacteria</taxon>
        <taxon>Bacillati</taxon>
        <taxon>Actinomycetota</taxon>
        <taxon>Actinomycetes</taxon>
        <taxon>Streptosporangiales</taxon>
        <taxon>Streptosporangiaceae</taxon>
        <taxon>Sphaerisporangium</taxon>
    </lineage>
</organism>
<dbReference type="HAMAP" id="MF_00265">
    <property type="entry name" value="VapC_Nob1"/>
    <property type="match status" value="1"/>
</dbReference>
<dbReference type="SUPFAM" id="SSF88723">
    <property type="entry name" value="PIN domain-like"/>
    <property type="match status" value="1"/>
</dbReference>
<dbReference type="Gene3D" id="3.40.50.1010">
    <property type="entry name" value="5'-nuclease"/>
    <property type="match status" value="1"/>
</dbReference>
<keyword evidence="9" id="KW-1185">Reference proteome</keyword>
<evidence type="ECO:0000256" key="4">
    <source>
        <dbReference type="ARBA" id="ARBA00022801"/>
    </source>
</evidence>
<evidence type="ECO:0000256" key="1">
    <source>
        <dbReference type="ARBA" id="ARBA00022649"/>
    </source>
</evidence>
<keyword evidence="2 6" id="KW-0540">Nuclease</keyword>
<evidence type="ECO:0000256" key="2">
    <source>
        <dbReference type="ARBA" id="ARBA00022722"/>
    </source>
</evidence>
<feature type="binding site" evidence="6">
    <location>
        <position position="100"/>
    </location>
    <ligand>
        <name>Mg(2+)</name>
        <dbReference type="ChEBI" id="CHEBI:18420"/>
    </ligand>
</feature>
<comment type="cofactor">
    <cofactor evidence="6">
        <name>Mg(2+)</name>
        <dbReference type="ChEBI" id="CHEBI:18420"/>
    </cofactor>
</comment>
<accession>A0A367FCS0</accession>
<sequence length="138" mass="15310">MGKVVIDSSVLLGLFDPKDALHEVSADAVRHRRRRNDHVLVPISVVSEILVGAARQGRQSMVERLGQIRAAFGTPVPLVQYIALDAARLRAEHRFLRLPDAFVLATGIFLDAEILSADKKWANVDPRVHLVQPRRPAP</sequence>
<evidence type="ECO:0000313" key="9">
    <source>
        <dbReference type="Proteomes" id="UP000253094"/>
    </source>
</evidence>
<comment type="caution">
    <text evidence="8">The sequence shown here is derived from an EMBL/GenBank/DDBJ whole genome shotgun (WGS) entry which is preliminary data.</text>
</comment>
<gene>
    <name evidence="6" type="primary">vapC</name>
    <name evidence="8" type="ORF">DQ384_23770</name>
</gene>
<name>A0A367FCS0_9ACTN</name>
<dbReference type="InterPro" id="IPR022907">
    <property type="entry name" value="VapC_family"/>
</dbReference>
<comment type="function">
    <text evidence="6">Toxic component of a toxin-antitoxin (TA) system. An RNase.</text>
</comment>
<dbReference type="AlphaFoldDB" id="A0A367FCS0"/>
<keyword evidence="4 6" id="KW-0378">Hydrolase</keyword>
<dbReference type="InterPro" id="IPR002716">
    <property type="entry name" value="PIN_dom"/>
</dbReference>
<keyword evidence="5 6" id="KW-0460">Magnesium</keyword>
<feature type="domain" description="PIN" evidence="7">
    <location>
        <begin position="4"/>
        <end position="125"/>
    </location>
</feature>
<dbReference type="OrthoDB" id="5193705at2"/>
<reference evidence="8 9" key="1">
    <citation type="submission" date="2018-06" db="EMBL/GenBank/DDBJ databases">
        <title>Sphaerisporangium craniellae sp. nov., isolated from a marine sponge in the South China Sea.</title>
        <authorList>
            <person name="Li L."/>
        </authorList>
    </citation>
    <scope>NUCLEOTIDE SEQUENCE [LARGE SCALE GENOMIC DNA]</scope>
    <source>
        <strain evidence="8 9">CCTCC AA 208026</strain>
    </source>
</reference>
<comment type="similarity">
    <text evidence="6">Belongs to the PINc/VapC protein family.</text>
</comment>
<dbReference type="RefSeq" id="WP_114031085.1">
    <property type="nucleotide sequence ID" value="NZ_QOIL01000014.1"/>
</dbReference>
<feature type="binding site" evidence="6">
    <location>
        <position position="7"/>
    </location>
    <ligand>
        <name>Mg(2+)</name>
        <dbReference type="ChEBI" id="CHEBI:18420"/>
    </ligand>
</feature>
<evidence type="ECO:0000256" key="6">
    <source>
        <dbReference type="HAMAP-Rule" id="MF_00265"/>
    </source>
</evidence>
<dbReference type="EC" id="3.1.-.-" evidence="6"/>
<keyword evidence="6" id="KW-0800">Toxin</keyword>
<dbReference type="GO" id="GO:0016787">
    <property type="term" value="F:hydrolase activity"/>
    <property type="evidence" value="ECO:0007669"/>
    <property type="project" value="UniProtKB-KW"/>
</dbReference>
<protein>
    <recommendedName>
        <fullName evidence="6">Ribonuclease VapC</fullName>
        <shortName evidence="6">RNase VapC</shortName>
        <ecNumber evidence="6">3.1.-.-</ecNumber>
    </recommendedName>
    <alternativeName>
        <fullName evidence="6">Toxin VapC</fullName>
    </alternativeName>
</protein>
<dbReference type="InterPro" id="IPR029060">
    <property type="entry name" value="PIN-like_dom_sf"/>
</dbReference>
<evidence type="ECO:0000259" key="7">
    <source>
        <dbReference type="Pfam" id="PF01850"/>
    </source>
</evidence>
<dbReference type="Proteomes" id="UP000253094">
    <property type="component" value="Unassembled WGS sequence"/>
</dbReference>
<dbReference type="EMBL" id="QOIL01000014">
    <property type="protein sequence ID" value="RCG28173.1"/>
    <property type="molecule type" value="Genomic_DNA"/>
</dbReference>
<proteinExistence type="inferred from homology"/>
<dbReference type="GO" id="GO:0090729">
    <property type="term" value="F:toxin activity"/>
    <property type="evidence" value="ECO:0007669"/>
    <property type="project" value="UniProtKB-KW"/>
</dbReference>
<evidence type="ECO:0000256" key="3">
    <source>
        <dbReference type="ARBA" id="ARBA00022723"/>
    </source>
</evidence>
<evidence type="ECO:0000313" key="8">
    <source>
        <dbReference type="EMBL" id="RCG28173.1"/>
    </source>
</evidence>
<keyword evidence="3 6" id="KW-0479">Metal-binding</keyword>
<dbReference type="Pfam" id="PF01850">
    <property type="entry name" value="PIN"/>
    <property type="match status" value="1"/>
</dbReference>
<keyword evidence="1 6" id="KW-1277">Toxin-antitoxin system</keyword>
<dbReference type="GO" id="GO:0004540">
    <property type="term" value="F:RNA nuclease activity"/>
    <property type="evidence" value="ECO:0007669"/>
    <property type="project" value="InterPro"/>
</dbReference>